<dbReference type="GO" id="GO:0016491">
    <property type="term" value="F:oxidoreductase activity"/>
    <property type="evidence" value="ECO:0007669"/>
    <property type="project" value="InterPro"/>
</dbReference>
<dbReference type="InterPro" id="IPR002937">
    <property type="entry name" value="Amino_oxidase"/>
</dbReference>
<dbReference type="PATRIC" id="fig|1618353.3.peg.7"/>
<dbReference type="PANTHER" id="PTHR42923:SF46">
    <property type="entry name" value="AMINE OXIDASE"/>
    <property type="match status" value="1"/>
</dbReference>
<dbReference type="EMBL" id="LCNV01000001">
    <property type="protein sequence ID" value="KKU65096.1"/>
    <property type="molecule type" value="Genomic_DNA"/>
</dbReference>
<dbReference type="AlphaFoldDB" id="A0A0G1S6V5"/>
<evidence type="ECO:0000259" key="1">
    <source>
        <dbReference type="Pfam" id="PF01593"/>
    </source>
</evidence>
<feature type="domain" description="Amine oxidase" evidence="1">
    <location>
        <begin position="10"/>
        <end position="395"/>
    </location>
</feature>
<dbReference type="NCBIfam" id="NF005560">
    <property type="entry name" value="PRK07233.1"/>
    <property type="match status" value="1"/>
</dbReference>
<reference evidence="2 3" key="1">
    <citation type="journal article" date="2015" name="Nature">
        <title>rRNA introns, odd ribosomes, and small enigmatic genomes across a large radiation of phyla.</title>
        <authorList>
            <person name="Brown C.T."/>
            <person name="Hug L.A."/>
            <person name="Thomas B.C."/>
            <person name="Sharon I."/>
            <person name="Castelle C.J."/>
            <person name="Singh A."/>
            <person name="Wilkins M.J."/>
            <person name="Williams K.H."/>
            <person name="Banfield J.F."/>
        </authorList>
    </citation>
    <scope>NUCLEOTIDE SEQUENCE [LARGE SCALE GENOMIC DNA]</scope>
</reference>
<gene>
    <name evidence="2" type="ORF">UX87_C0001G0007</name>
</gene>
<dbReference type="Pfam" id="PF01593">
    <property type="entry name" value="Amino_oxidase"/>
    <property type="match status" value="1"/>
</dbReference>
<name>A0A0G1S6V5_9BACT</name>
<dbReference type="SUPFAM" id="SSF51905">
    <property type="entry name" value="FAD/NAD(P)-binding domain"/>
    <property type="match status" value="1"/>
</dbReference>
<comment type="caution">
    <text evidence="2">The sequence shown here is derived from an EMBL/GenBank/DDBJ whole genome shotgun (WGS) entry which is preliminary data.</text>
</comment>
<dbReference type="InterPro" id="IPR050464">
    <property type="entry name" value="Zeta_carotene_desat/Oxidored"/>
</dbReference>
<dbReference type="Gene3D" id="3.50.50.60">
    <property type="entry name" value="FAD/NAD(P)-binding domain"/>
    <property type="match status" value="1"/>
</dbReference>
<evidence type="ECO:0000313" key="3">
    <source>
        <dbReference type="Proteomes" id="UP000034364"/>
    </source>
</evidence>
<organism evidence="2 3">
    <name type="scientific">Candidatus Amesbacteria bacterium GW2011_GWA1_47_16</name>
    <dbReference type="NCBI Taxonomy" id="1618353"/>
    <lineage>
        <taxon>Bacteria</taxon>
        <taxon>Candidatus Amesiibacteriota</taxon>
    </lineage>
</organism>
<dbReference type="InterPro" id="IPR036188">
    <property type="entry name" value="FAD/NAD-bd_sf"/>
</dbReference>
<sequence>MEIGIIGAGFTGLAAAIRLSQAGHKVTVFEKEDRPGGLATGFKDKGWEWPLEKHYHHFFVSDIHIRRLAEEVGHPIFFTRPVTSTFVKGGVYQLDSPISLLKFRPLPMFDRLRTGAGLAFLKINPFWKPLEYTTAHKFIRVVMGENSWSVIWEPLFRGKFHHFADSIAASWFWTRINKRSMNLGYPEGGYENLARSFADYAQKLGAKINYGIDINQIVYVKSKIDLETTGKKHRFDKVICTLPTPLLIRLAPQLPRDYINELRRLTGIGAVNLVLALKKPFLKGTYWLNINEKNMPFLAVVEHTNYQNPAHYGGDRLVYIGNYLPTDHEYFKKSASDLVKIFTPHLKKINPDFKSSWIRSLWVWKAPFAQPIVTPRYSRLIPPLDTPIPNLYLANIQQVYPWDRGTNYAVELGEKVAAHAVAV</sequence>
<dbReference type="PRINTS" id="PR00419">
    <property type="entry name" value="ADXRDTASE"/>
</dbReference>
<evidence type="ECO:0000313" key="2">
    <source>
        <dbReference type="EMBL" id="KKU65096.1"/>
    </source>
</evidence>
<dbReference type="Proteomes" id="UP000034364">
    <property type="component" value="Unassembled WGS sequence"/>
</dbReference>
<proteinExistence type="predicted"/>
<protein>
    <submittedName>
        <fullName evidence="2">Amine oxidase</fullName>
    </submittedName>
</protein>
<accession>A0A0G1S6V5</accession>
<dbReference type="PANTHER" id="PTHR42923">
    <property type="entry name" value="PROTOPORPHYRINOGEN OXIDASE"/>
    <property type="match status" value="1"/>
</dbReference>